<reference evidence="1 2" key="1">
    <citation type="submission" date="2019-11" db="EMBL/GenBank/DDBJ databases">
        <title>Type strains purchased from KCTC, JCM and DSMZ.</title>
        <authorList>
            <person name="Lu H."/>
        </authorList>
    </citation>
    <scope>NUCLEOTIDE SEQUENCE [LARGE SCALE GENOMIC DNA]</scope>
    <source>
        <strain evidence="1 2">DSM 103461</strain>
    </source>
</reference>
<proteinExistence type="predicted"/>
<gene>
    <name evidence="1" type="ORF">GM655_21715</name>
</gene>
<evidence type="ECO:0000313" key="1">
    <source>
        <dbReference type="EMBL" id="MTW35416.1"/>
    </source>
</evidence>
<dbReference type="RefSeq" id="WP_196308824.1">
    <property type="nucleotide sequence ID" value="NZ_JBHLXK010000009.1"/>
</dbReference>
<protein>
    <recommendedName>
        <fullName evidence="3">DUF3455 domain-containing protein</fullName>
    </recommendedName>
</protein>
<evidence type="ECO:0008006" key="3">
    <source>
        <dbReference type="Google" id="ProtNLM"/>
    </source>
</evidence>
<sequence length="160" mass="16669">MKPQWRAIFCKAVIHCLINIVEDESGWTVSVGATNHTCAFDATNIKAKGVWPSGLQINMINGRYVAIVRQILAAGTPTGADGMLVVLSPLSNGNVLTSGTVAFSGDIARAAEQLQAGATALGGTGGYIPPGKDTGACQYNATTKEVCGTNWKVNLADFLN</sequence>
<comment type="caution">
    <text evidence="1">The sequence shown here is derived from an EMBL/GenBank/DDBJ whole genome shotgun (WGS) entry which is preliminary data.</text>
</comment>
<organism evidence="1 2">
    <name type="scientific">Pseudoduganella danionis</name>
    <dbReference type="NCBI Taxonomy" id="1890295"/>
    <lineage>
        <taxon>Bacteria</taxon>
        <taxon>Pseudomonadati</taxon>
        <taxon>Pseudomonadota</taxon>
        <taxon>Betaproteobacteria</taxon>
        <taxon>Burkholderiales</taxon>
        <taxon>Oxalobacteraceae</taxon>
        <taxon>Telluria group</taxon>
        <taxon>Pseudoduganella</taxon>
    </lineage>
</organism>
<accession>A0ABW9STA5</accession>
<dbReference type="EMBL" id="WNKW01000011">
    <property type="protein sequence ID" value="MTW35416.1"/>
    <property type="molecule type" value="Genomic_DNA"/>
</dbReference>
<name>A0ABW9STA5_9BURK</name>
<keyword evidence="2" id="KW-1185">Reference proteome</keyword>
<evidence type="ECO:0000313" key="2">
    <source>
        <dbReference type="Proteomes" id="UP000735592"/>
    </source>
</evidence>
<dbReference type="Proteomes" id="UP000735592">
    <property type="component" value="Unassembled WGS sequence"/>
</dbReference>